<evidence type="ECO:0000313" key="12">
    <source>
        <dbReference type="Proteomes" id="UP000178812"/>
    </source>
</evidence>
<comment type="function">
    <text evidence="8">Involved in mRNA degradation. Catalyzes the phosphorolysis of single-stranded polyribonucleotides processively in the 3'- to 5'-direction.</text>
</comment>
<dbReference type="PROSITE" id="PS50126">
    <property type="entry name" value="S1"/>
    <property type="match status" value="1"/>
</dbReference>
<dbReference type="InterPro" id="IPR027408">
    <property type="entry name" value="PNPase/RNase_PH_dom_sf"/>
</dbReference>
<evidence type="ECO:0000259" key="10">
    <source>
        <dbReference type="PROSITE" id="PS50126"/>
    </source>
</evidence>
<comment type="similarity">
    <text evidence="1 8">Belongs to the polyribonucleotide nucleotidyltransferase family.</text>
</comment>
<comment type="catalytic activity">
    <reaction evidence="8">
        <text>RNA(n+1) + phosphate = RNA(n) + a ribonucleoside 5'-diphosphate</text>
        <dbReference type="Rhea" id="RHEA:22096"/>
        <dbReference type="Rhea" id="RHEA-COMP:14527"/>
        <dbReference type="Rhea" id="RHEA-COMP:17342"/>
        <dbReference type="ChEBI" id="CHEBI:43474"/>
        <dbReference type="ChEBI" id="CHEBI:57930"/>
        <dbReference type="ChEBI" id="CHEBI:140395"/>
        <dbReference type="EC" id="2.7.7.8"/>
    </reaction>
</comment>
<comment type="cofactor">
    <cofactor evidence="8">
        <name>Mg(2+)</name>
        <dbReference type="ChEBI" id="CHEBI:18420"/>
    </cofactor>
</comment>
<dbReference type="InterPro" id="IPR004087">
    <property type="entry name" value="KH_dom"/>
</dbReference>
<dbReference type="Proteomes" id="UP000178812">
    <property type="component" value="Unassembled WGS sequence"/>
</dbReference>
<dbReference type="CDD" id="cd11364">
    <property type="entry name" value="RNase_PH_PNPase_2"/>
    <property type="match status" value="1"/>
</dbReference>
<accession>A0A1F7WTZ8</accession>
<evidence type="ECO:0000256" key="9">
    <source>
        <dbReference type="SAM" id="MobiDB-lite"/>
    </source>
</evidence>
<dbReference type="InterPro" id="IPR015847">
    <property type="entry name" value="ExoRNase_PH_dom2"/>
</dbReference>
<dbReference type="InterPro" id="IPR012340">
    <property type="entry name" value="NA-bd_OB-fold"/>
</dbReference>
<dbReference type="SUPFAM" id="SSF50249">
    <property type="entry name" value="Nucleic acid-binding proteins"/>
    <property type="match status" value="1"/>
</dbReference>
<evidence type="ECO:0000256" key="7">
    <source>
        <dbReference type="ARBA" id="ARBA00022884"/>
    </source>
</evidence>
<dbReference type="FunFam" id="3.30.230.70:FF:000001">
    <property type="entry name" value="Polyribonucleotide nucleotidyltransferase"/>
    <property type="match status" value="1"/>
</dbReference>
<evidence type="ECO:0000256" key="1">
    <source>
        <dbReference type="ARBA" id="ARBA00007404"/>
    </source>
</evidence>
<evidence type="ECO:0000256" key="2">
    <source>
        <dbReference type="ARBA" id="ARBA00022490"/>
    </source>
</evidence>
<dbReference type="SUPFAM" id="SSF46915">
    <property type="entry name" value="Polynucleotide phosphorylase/guanosine pentaphosphate synthase (PNPase/GPSI), domain 3"/>
    <property type="match status" value="1"/>
</dbReference>
<feature type="binding site" evidence="8">
    <location>
        <position position="497"/>
    </location>
    <ligand>
        <name>Mg(2+)</name>
        <dbReference type="ChEBI" id="CHEBI:18420"/>
    </ligand>
</feature>
<dbReference type="GO" id="GO:0005829">
    <property type="term" value="C:cytosol"/>
    <property type="evidence" value="ECO:0007669"/>
    <property type="project" value="UniProtKB-ARBA"/>
</dbReference>
<evidence type="ECO:0000256" key="5">
    <source>
        <dbReference type="ARBA" id="ARBA00022723"/>
    </source>
</evidence>
<protein>
    <recommendedName>
        <fullName evidence="8">Polyribonucleotide nucleotidyltransferase</fullName>
        <ecNumber evidence="8">2.7.7.8</ecNumber>
    </recommendedName>
    <alternativeName>
        <fullName evidence="8">Polynucleotide phosphorylase</fullName>
        <shortName evidence="8">PNPase</shortName>
    </alternativeName>
</protein>
<feature type="region of interest" description="Disordered" evidence="9">
    <location>
        <begin position="699"/>
        <end position="797"/>
    </location>
</feature>
<dbReference type="HAMAP" id="MF_01595">
    <property type="entry name" value="PNPase"/>
    <property type="match status" value="1"/>
</dbReference>
<dbReference type="Pfam" id="PF03725">
    <property type="entry name" value="RNase_PH_C"/>
    <property type="match status" value="1"/>
</dbReference>
<keyword evidence="3 8" id="KW-0808">Transferase</keyword>
<evidence type="ECO:0000256" key="8">
    <source>
        <dbReference type="HAMAP-Rule" id="MF_01595"/>
    </source>
</evidence>
<dbReference type="InterPro" id="IPR036456">
    <property type="entry name" value="PNPase_PH_RNA-bd_sf"/>
</dbReference>
<dbReference type="NCBIfam" id="TIGR03591">
    <property type="entry name" value="polynuc_phos"/>
    <property type="match status" value="1"/>
</dbReference>
<dbReference type="GO" id="GO:0003729">
    <property type="term" value="F:mRNA binding"/>
    <property type="evidence" value="ECO:0007669"/>
    <property type="project" value="UniProtKB-ARBA"/>
</dbReference>
<name>A0A1F7WTZ8_9BACT</name>
<keyword evidence="7 8" id="KW-0694">RNA-binding</keyword>
<feature type="domain" description="S1 motif" evidence="10">
    <location>
        <begin position="633"/>
        <end position="701"/>
    </location>
</feature>
<feature type="binding site" evidence="8">
    <location>
        <position position="503"/>
    </location>
    <ligand>
        <name>Mg(2+)</name>
        <dbReference type="ChEBI" id="CHEBI:18420"/>
    </ligand>
</feature>
<keyword evidence="4 8" id="KW-0548">Nucleotidyltransferase</keyword>
<dbReference type="PROSITE" id="PS50084">
    <property type="entry name" value="KH_TYPE_1"/>
    <property type="match status" value="1"/>
</dbReference>
<dbReference type="GO" id="GO:0006396">
    <property type="term" value="P:RNA processing"/>
    <property type="evidence" value="ECO:0007669"/>
    <property type="project" value="InterPro"/>
</dbReference>
<dbReference type="CDD" id="cd02393">
    <property type="entry name" value="KH-I_PNPase"/>
    <property type="match status" value="1"/>
</dbReference>
<dbReference type="PANTHER" id="PTHR11252:SF0">
    <property type="entry name" value="POLYRIBONUCLEOTIDE NUCLEOTIDYLTRANSFERASE 1, MITOCHONDRIAL"/>
    <property type="match status" value="1"/>
</dbReference>
<dbReference type="SUPFAM" id="SSF54791">
    <property type="entry name" value="Eukaryotic type KH-domain (KH-domain type I)"/>
    <property type="match status" value="1"/>
</dbReference>
<dbReference type="Gene3D" id="3.30.1370.10">
    <property type="entry name" value="K Homology domain, type 1"/>
    <property type="match status" value="1"/>
</dbReference>
<dbReference type="InterPro" id="IPR004088">
    <property type="entry name" value="KH_dom_type_1"/>
</dbReference>
<dbReference type="InterPro" id="IPR012162">
    <property type="entry name" value="PNPase"/>
</dbReference>
<feature type="compositionally biased region" description="Gly residues" evidence="9">
    <location>
        <begin position="742"/>
        <end position="751"/>
    </location>
</feature>
<dbReference type="SUPFAM" id="SSF55666">
    <property type="entry name" value="Ribonuclease PH domain 2-like"/>
    <property type="match status" value="2"/>
</dbReference>
<dbReference type="Pfam" id="PF03726">
    <property type="entry name" value="PNPase"/>
    <property type="match status" value="1"/>
</dbReference>
<dbReference type="InterPro" id="IPR020568">
    <property type="entry name" value="Ribosomal_Su5_D2-typ_SF"/>
</dbReference>
<keyword evidence="2 8" id="KW-0963">Cytoplasm</keyword>
<gene>
    <name evidence="8" type="primary">pnp</name>
    <name evidence="11" type="ORF">A2125_02750</name>
</gene>
<feature type="compositionally biased region" description="Basic and acidic residues" evidence="9">
    <location>
        <begin position="787"/>
        <end position="797"/>
    </location>
</feature>
<dbReference type="Gene3D" id="3.30.230.70">
    <property type="entry name" value="GHMP Kinase, N-terminal domain"/>
    <property type="match status" value="2"/>
</dbReference>
<dbReference type="Pfam" id="PF00575">
    <property type="entry name" value="S1"/>
    <property type="match status" value="1"/>
</dbReference>
<dbReference type="InterPro" id="IPR015848">
    <property type="entry name" value="PNPase_PH_RNA-bd_bac/org-type"/>
</dbReference>
<dbReference type="Pfam" id="PF01138">
    <property type="entry name" value="RNase_PH"/>
    <property type="match status" value="2"/>
</dbReference>
<proteinExistence type="inferred from homology"/>
<dbReference type="CDD" id="cd04472">
    <property type="entry name" value="S1_PNPase"/>
    <property type="match status" value="1"/>
</dbReference>
<dbReference type="NCBIfam" id="NF008805">
    <property type="entry name" value="PRK11824.1"/>
    <property type="match status" value="1"/>
</dbReference>
<dbReference type="InterPro" id="IPR001247">
    <property type="entry name" value="ExoRNase_PH_dom1"/>
</dbReference>
<dbReference type="Pfam" id="PF00013">
    <property type="entry name" value="KH_1"/>
    <property type="match status" value="1"/>
</dbReference>
<evidence type="ECO:0000313" key="11">
    <source>
        <dbReference type="EMBL" id="OGM05919.1"/>
    </source>
</evidence>
<comment type="subcellular location">
    <subcellularLocation>
        <location evidence="8">Cytoplasm</location>
    </subcellularLocation>
</comment>
<evidence type="ECO:0000256" key="3">
    <source>
        <dbReference type="ARBA" id="ARBA00022679"/>
    </source>
</evidence>
<dbReference type="GO" id="GO:0000175">
    <property type="term" value="F:3'-5'-RNA exonuclease activity"/>
    <property type="evidence" value="ECO:0007669"/>
    <property type="project" value="TreeGrafter"/>
</dbReference>
<dbReference type="FunFam" id="2.40.50.140:FF:000051">
    <property type="entry name" value="RNA-binding transcriptional accessory protein"/>
    <property type="match status" value="1"/>
</dbReference>
<dbReference type="SUPFAM" id="SSF54211">
    <property type="entry name" value="Ribosomal protein S5 domain 2-like"/>
    <property type="match status" value="2"/>
</dbReference>
<dbReference type="SMART" id="SM00322">
    <property type="entry name" value="KH"/>
    <property type="match status" value="1"/>
</dbReference>
<organism evidence="11 12">
    <name type="scientific">Candidatus Woesebacteria bacterium GWB1_43_5</name>
    <dbReference type="NCBI Taxonomy" id="1802474"/>
    <lineage>
        <taxon>Bacteria</taxon>
        <taxon>Candidatus Woeseibacteriota</taxon>
    </lineage>
</organism>
<reference evidence="11 12" key="1">
    <citation type="journal article" date="2016" name="Nat. Commun.">
        <title>Thousands of microbial genomes shed light on interconnected biogeochemical processes in an aquifer system.</title>
        <authorList>
            <person name="Anantharaman K."/>
            <person name="Brown C.T."/>
            <person name="Hug L.A."/>
            <person name="Sharon I."/>
            <person name="Castelle C.J."/>
            <person name="Probst A.J."/>
            <person name="Thomas B.C."/>
            <person name="Singh A."/>
            <person name="Wilkins M.J."/>
            <person name="Karaoz U."/>
            <person name="Brodie E.L."/>
            <person name="Williams K.H."/>
            <person name="Hubbard S.S."/>
            <person name="Banfield J.F."/>
        </authorList>
    </citation>
    <scope>NUCLEOTIDE SEQUENCE [LARGE SCALE GENOMIC DNA]</scope>
</reference>
<evidence type="ECO:0000256" key="6">
    <source>
        <dbReference type="ARBA" id="ARBA00022842"/>
    </source>
</evidence>
<sequence>MKNKKVSRKAESGSARKKVEKSIELGGRKLTLRTGVLAEQATGAVLASYGETVVLATVVAAPLKIDLGYFPLMVDYQERLYAGGRIKGSRWVKREGRPTDDEILTSRLIDRSIRPLFPDTYKKEVQVIITVLSVDIENDPSVLAGVATSAALAVSSIPWKGPIAMVKVGFKDKAYFTNPLDSEMKYSEMDLVVSATSDAVVMIEAGAKEISEEVVLEGVEYAQKESEKILELINELVKSSGVEKEPLGQAAKDPELEKKAKELAGDRIKELVAATSFKESGSGELDQIKKAIHGELPDKDFSLVSSTVEKMFKNTVREMILSGKRPDGRTYAQIRPLSAEVGVLPRTHGSAVFQRGQTQVLTVTTLGAPNMEQLIETAEGEESKRYIHHYSFPPYSTGEAGKIGSPSRREIGHGALAERALEPVIPDANAFPYTIRVVSEVMSSNGSTSMASACASSLSLMDAGVPLTASVSGIAMGLIIESRDKYAILSDIMGLEDFNGDMDFKVAGTNKGITALQLDVKTLNLTSKILKEALGQAKKGRAEIMKVITKTIGEPRAKVSTFAPKIKVVKIPVEKIGEIIGPGGRMIKKIIAETSAQVEVEDDGSVNVSGPTEEILNSAVERIEALTKDVVAGEIYDGVVKRIQPFGAFVEILPGKDGLVHVSDMGEEFVSDPNDVVKIDDKVKVRVKEIDNLGRINLSMNMDPARDKPREERAGGGDRDRGRGRSRYGESRDGGRRDFGGSRSGSRGGFGQADRRFSPRGGGYNRDRRGGPRQGGSGGPHFPTSRLVEDRKKDFDR</sequence>
<keyword evidence="6 8" id="KW-0460">Magnesium</keyword>
<dbReference type="SMART" id="SM00316">
    <property type="entry name" value="S1"/>
    <property type="match status" value="1"/>
</dbReference>
<feature type="compositionally biased region" description="Basic and acidic residues" evidence="9">
    <location>
        <begin position="704"/>
        <end position="740"/>
    </location>
</feature>
<dbReference type="AlphaFoldDB" id="A0A1F7WTZ8"/>
<dbReference type="EC" id="2.7.7.8" evidence="8"/>
<dbReference type="GO" id="GO:0006402">
    <property type="term" value="P:mRNA catabolic process"/>
    <property type="evidence" value="ECO:0007669"/>
    <property type="project" value="UniProtKB-UniRule"/>
</dbReference>
<dbReference type="Gene3D" id="2.40.50.140">
    <property type="entry name" value="Nucleic acid-binding proteins"/>
    <property type="match status" value="1"/>
</dbReference>
<dbReference type="GO" id="GO:0000287">
    <property type="term" value="F:magnesium ion binding"/>
    <property type="evidence" value="ECO:0007669"/>
    <property type="project" value="UniProtKB-UniRule"/>
</dbReference>
<dbReference type="PIRSF" id="PIRSF005499">
    <property type="entry name" value="PNPase"/>
    <property type="match status" value="1"/>
</dbReference>
<keyword evidence="5 8" id="KW-0479">Metal-binding</keyword>
<dbReference type="FunFam" id="3.30.230.70:FF:000002">
    <property type="entry name" value="Polyribonucleotide nucleotidyltransferase"/>
    <property type="match status" value="1"/>
</dbReference>
<comment type="caution">
    <text evidence="11">The sequence shown here is derived from an EMBL/GenBank/DDBJ whole genome shotgun (WGS) entry which is preliminary data.</text>
</comment>
<dbReference type="InterPro" id="IPR003029">
    <property type="entry name" value="S1_domain"/>
</dbReference>
<dbReference type="InterPro" id="IPR036612">
    <property type="entry name" value="KH_dom_type_1_sf"/>
</dbReference>
<dbReference type="GO" id="GO:0004654">
    <property type="term" value="F:polyribonucleotide nucleotidyltransferase activity"/>
    <property type="evidence" value="ECO:0007669"/>
    <property type="project" value="UniProtKB-UniRule"/>
</dbReference>
<dbReference type="FunFam" id="3.30.1370.10:FF:000001">
    <property type="entry name" value="Polyribonucleotide nucleotidyltransferase"/>
    <property type="match status" value="1"/>
</dbReference>
<dbReference type="PANTHER" id="PTHR11252">
    <property type="entry name" value="POLYRIBONUCLEOTIDE NUCLEOTIDYLTRANSFERASE"/>
    <property type="match status" value="1"/>
</dbReference>
<evidence type="ECO:0000256" key="4">
    <source>
        <dbReference type="ARBA" id="ARBA00022695"/>
    </source>
</evidence>
<dbReference type="InterPro" id="IPR036345">
    <property type="entry name" value="ExoRNase_PH_dom2_sf"/>
</dbReference>
<dbReference type="EMBL" id="MGFM01000013">
    <property type="protein sequence ID" value="OGM05919.1"/>
    <property type="molecule type" value="Genomic_DNA"/>
</dbReference>